<dbReference type="Pfam" id="PF14398">
    <property type="entry name" value="ATPgrasp_YheCD"/>
    <property type="match status" value="1"/>
</dbReference>
<sequence length="439" mass="49786">MNIRPGELAKRSNLQAIAFGLRSVTVDADALLRPAFAKKAERFLRLPPYRIHAKWEEGTLRFGPSIAVYALPGKSSAFGAQTQLFKEMALLAKKQGIDLFVLTPGHLQYEQRQSFGYRYHSKQRKWRMEVCPWPDFVWRRTVYRPLRLQNLMDVDEKLLGQTSVVGTLPRDQSEKWILHVLLSQFPSMFPFLLPTLLVQTPHDLVNAVRQLGDVYLKPVRGTQGQQIVRIASLASGYVVQRAQGRLVHNAQGEILATDYDLQSRFGRLAVTSPFIAQRTVDMMRTIYDEPFDMRYLIQASIENGGNPICTGIVARVAQSEAITTNLHTGAVPFRLSELQDRIPPRLLPFFQQAVERGKQAALSAFSAVSTQHKELAELGVDIAFDRNGRVFVLEVNPCPGRQMFRRIDPQIRRLSLQRILEYAVFSTGFLRSVKGADPR</sequence>
<keyword evidence="2" id="KW-1185">Reference proteome</keyword>
<dbReference type="EMBL" id="MPDK01000005">
    <property type="protein sequence ID" value="PWI58250.1"/>
    <property type="molecule type" value="Genomic_DNA"/>
</dbReference>
<organism evidence="1 2">
    <name type="scientific">Sulfoacidibacillus thermotolerans</name>
    <name type="common">Acidibacillus sulfuroxidans</name>
    <dbReference type="NCBI Taxonomy" id="1765684"/>
    <lineage>
        <taxon>Bacteria</taxon>
        <taxon>Bacillati</taxon>
        <taxon>Bacillota</taxon>
        <taxon>Bacilli</taxon>
        <taxon>Bacillales</taxon>
        <taxon>Alicyclobacillaceae</taxon>
        <taxon>Sulfoacidibacillus</taxon>
    </lineage>
</organism>
<evidence type="ECO:0008006" key="3">
    <source>
        <dbReference type="Google" id="ProtNLM"/>
    </source>
</evidence>
<proteinExistence type="predicted"/>
<name>A0A2U3DAD5_SULT2</name>
<dbReference type="InterPro" id="IPR026838">
    <property type="entry name" value="YheC/D"/>
</dbReference>
<protein>
    <recommendedName>
        <fullName evidence="3">ATP-grasp domain-containing protein</fullName>
    </recommendedName>
</protein>
<dbReference type="Gene3D" id="3.30.470.20">
    <property type="entry name" value="ATP-grasp fold, B domain"/>
    <property type="match status" value="1"/>
</dbReference>
<evidence type="ECO:0000313" key="2">
    <source>
        <dbReference type="Proteomes" id="UP000245380"/>
    </source>
</evidence>
<evidence type="ECO:0000313" key="1">
    <source>
        <dbReference type="EMBL" id="PWI58250.1"/>
    </source>
</evidence>
<dbReference type="SUPFAM" id="SSF56059">
    <property type="entry name" value="Glutathione synthetase ATP-binding domain-like"/>
    <property type="match status" value="1"/>
</dbReference>
<accession>A0A2U3DAD5</accession>
<dbReference type="AlphaFoldDB" id="A0A2U3DAD5"/>
<reference evidence="1 2" key="1">
    <citation type="submission" date="2016-11" db="EMBL/GenBank/DDBJ databases">
        <title>Comparative genomics of Acidibacillus ferroxidans species.</title>
        <authorList>
            <person name="Oliveira G."/>
            <person name="Nunes G."/>
            <person name="Oliveira R."/>
            <person name="Araujo F."/>
            <person name="Salim A."/>
            <person name="Scholte L."/>
            <person name="Morais D."/>
            <person name="Nancucheo I."/>
            <person name="Johnson D.B."/>
            <person name="Grail B."/>
            <person name="Bittencourt J."/>
            <person name="Valadares R."/>
        </authorList>
    </citation>
    <scope>NUCLEOTIDE SEQUENCE [LARGE SCALE GENOMIC DNA]</scope>
    <source>
        <strain evidence="1 2">Y002</strain>
    </source>
</reference>
<gene>
    <name evidence="1" type="ORF">BM613_04810</name>
</gene>
<dbReference type="Proteomes" id="UP000245380">
    <property type="component" value="Unassembled WGS sequence"/>
</dbReference>
<comment type="caution">
    <text evidence="1">The sequence shown here is derived from an EMBL/GenBank/DDBJ whole genome shotgun (WGS) entry which is preliminary data.</text>
</comment>